<dbReference type="OrthoDB" id="114219at2"/>
<organism evidence="2 3">
    <name type="scientific">Terriglobus albidus</name>
    <dbReference type="NCBI Taxonomy" id="1592106"/>
    <lineage>
        <taxon>Bacteria</taxon>
        <taxon>Pseudomonadati</taxon>
        <taxon>Acidobacteriota</taxon>
        <taxon>Terriglobia</taxon>
        <taxon>Terriglobales</taxon>
        <taxon>Acidobacteriaceae</taxon>
        <taxon>Terriglobus</taxon>
    </lineage>
</organism>
<name>A0A5B9E7V1_9BACT</name>
<dbReference type="RefSeq" id="WP_147647039.1">
    <property type="nucleotide sequence ID" value="NZ_CP042806.1"/>
</dbReference>
<reference evidence="2 3" key="1">
    <citation type="submission" date="2019-08" db="EMBL/GenBank/DDBJ databases">
        <title>Complete genome sequence of Terriglobus albidus strain ORNL.</title>
        <authorList>
            <person name="Podar M."/>
        </authorList>
    </citation>
    <scope>NUCLEOTIDE SEQUENCE [LARGE SCALE GENOMIC DNA]</scope>
    <source>
        <strain evidence="2 3">ORNL</strain>
    </source>
</reference>
<dbReference type="KEGG" id="talb:FTW19_07480"/>
<dbReference type="AlphaFoldDB" id="A0A5B9E7V1"/>
<evidence type="ECO:0000313" key="2">
    <source>
        <dbReference type="EMBL" id="QEE27849.1"/>
    </source>
</evidence>
<protein>
    <submittedName>
        <fullName evidence="2">DUF3999 domain-containing protein</fullName>
    </submittedName>
</protein>
<evidence type="ECO:0000256" key="1">
    <source>
        <dbReference type="SAM" id="Phobius"/>
    </source>
</evidence>
<dbReference type="Proteomes" id="UP000321820">
    <property type="component" value="Chromosome"/>
</dbReference>
<gene>
    <name evidence="2" type="ORF">FTW19_07480</name>
</gene>
<keyword evidence="3" id="KW-1185">Reference proteome</keyword>
<proteinExistence type="predicted"/>
<sequence>MKWFAAGLVLLVAAPAPSPQPSDFRYQRQLTAPSATGADQACAVLDSDVFAHAAPALRDLRLFAAGHEVPYATTVSEPATPEAEPARVLNLAARGSSIVFDLVMPGHPYTEIELNLDAKDFLAAAKVSAGSEELGSYTIFDLSGQHLGRNTTLHLQESTFPILHVELTPIPSQGNPHAVTSGSVRGATIPPSREEQTLYAIAARSTNFTQRGRRTVTTIALPPQVPVERVRFQMQPGKTVNFARAVKVTARATEEGSRSESATGEILRVKMTRGGREIEDEDLSIPFTIGANLQSPATVEVAVENGDDQPLPIAAVNLEMRERKLCWQASVASSPVLYYGDKTLPAPVYDYARIFPVSGRQAEATIRAEERNVLFHQTQAKRPLTDRYPQLLWLALIGVVGTLGLVALRSAMKLPK</sequence>
<accession>A0A5B9E7V1</accession>
<keyword evidence="1" id="KW-0472">Membrane</keyword>
<feature type="transmembrane region" description="Helical" evidence="1">
    <location>
        <begin position="391"/>
        <end position="408"/>
    </location>
</feature>
<evidence type="ECO:0000313" key="3">
    <source>
        <dbReference type="Proteomes" id="UP000321820"/>
    </source>
</evidence>
<dbReference type="EMBL" id="CP042806">
    <property type="protein sequence ID" value="QEE27849.1"/>
    <property type="molecule type" value="Genomic_DNA"/>
</dbReference>
<keyword evidence="1" id="KW-1133">Transmembrane helix</keyword>
<keyword evidence="1" id="KW-0812">Transmembrane</keyword>